<gene>
    <name evidence="2" type="ORF">GCK32_005869</name>
</gene>
<evidence type="ECO:0000313" key="2">
    <source>
        <dbReference type="EMBL" id="KAK5980578.1"/>
    </source>
</evidence>
<dbReference type="AlphaFoldDB" id="A0AAN8G4E4"/>
<feature type="region of interest" description="Disordered" evidence="1">
    <location>
        <begin position="35"/>
        <end position="81"/>
    </location>
</feature>
<dbReference type="Proteomes" id="UP001331761">
    <property type="component" value="Unassembled WGS sequence"/>
</dbReference>
<comment type="caution">
    <text evidence="2">The sequence shown here is derived from an EMBL/GenBank/DDBJ whole genome shotgun (WGS) entry which is preliminary data.</text>
</comment>
<evidence type="ECO:0000256" key="1">
    <source>
        <dbReference type="SAM" id="MobiDB-lite"/>
    </source>
</evidence>
<proteinExistence type="predicted"/>
<keyword evidence="3" id="KW-1185">Reference proteome</keyword>
<dbReference type="EMBL" id="WIXE01007262">
    <property type="protein sequence ID" value="KAK5980578.1"/>
    <property type="molecule type" value="Genomic_DNA"/>
</dbReference>
<reference evidence="2 3" key="1">
    <citation type="submission" date="2019-10" db="EMBL/GenBank/DDBJ databases">
        <title>Assembly and Annotation for the nematode Trichostrongylus colubriformis.</title>
        <authorList>
            <person name="Martin J."/>
        </authorList>
    </citation>
    <scope>NUCLEOTIDE SEQUENCE [LARGE SCALE GENOMIC DNA]</scope>
    <source>
        <strain evidence="2">G859</strain>
        <tissue evidence="2">Whole worm</tissue>
    </source>
</reference>
<protein>
    <submittedName>
        <fullName evidence="2">Uncharacterized protein</fullName>
    </submittedName>
</protein>
<name>A0AAN8G4E4_TRICO</name>
<sequence length="103" mass="11781">MDVKVTTSENFLAVRRSERLRGKAPKKVHFVSHYPKRAQSKMTRNAPERRTRQAKNFKEQNEAKAPVPKAPQVKGKRAGTKYVKKVRTVTKKANVPKKKAAKK</sequence>
<accession>A0AAN8G4E4</accession>
<evidence type="ECO:0000313" key="3">
    <source>
        <dbReference type="Proteomes" id="UP001331761"/>
    </source>
</evidence>
<feature type="compositionally biased region" description="Basic and acidic residues" evidence="1">
    <location>
        <begin position="46"/>
        <end position="62"/>
    </location>
</feature>
<organism evidence="2 3">
    <name type="scientific">Trichostrongylus colubriformis</name>
    <name type="common">Black scour worm</name>
    <dbReference type="NCBI Taxonomy" id="6319"/>
    <lineage>
        <taxon>Eukaryota</taxon>
        <taxon>Metazoa</taxon>
        <taxon>Ecdysozoa</taxon>
        <taxon>Nematoda</taxon>
        <taxon>Chromadorea</taxon>
        <taxon>Rhabditida</taxon>
        <taxon>Rhabditina</taxon>
        <taxon>Rhabditomorpha</taxon>
        <taxon>Strongyloidea</taxon>
        <taxon>Trichostrongylidae</taxon>
        <taxon>Trichostrongylus</taxon>
    </lineage>
</organism>